<feature type="compositionally biased region" description="Low complexity" evidence="1">
    <location>
        <begin position="281"/>
        <end position="290"/>
    </location>
</feature>
<dbReference type="AlphaFoldDB" id="A0A4D5RBZ4"/>
<proteinExistence type="predicted"/>
<evidence type="ECO:0000313" key="2">
    <source>
        <dbReference type="EMBL" id="MOY34439.1"/>
    </source>
</evidence>
<feature type="region of interest" description="Disordered" evidence="1">
    <location>
        <begin position="1"/>
        <end position="121"/>
    </location>
</feature>
<feature type="compositionally biased region" description="Basic and acidic residues" evidence="1">
    <location>
        <begin position="596"/>
        <end position="608"/>
    </location>
</feature>
<feature type="region of interest" description="Disordered" evidence="1">
    <location>
        <begin position="362"/>
        <end position="385"/>
    </location>
</feature>
<dbReference type="InterPro" id="IPR039884">
    <property type="entry name" value="R3HC1/R3HCL"/>
</dbReference>
<protein>
    <submittedName>
        <fullName evidence="2">Uncharacterized protein</fullName>
    </submittedName>
</protein>
<feature type="compositionally biased region" description="Basic and acidic residues" evidence="1">
    <location>
        <begin position="96"/>
        <end position="105"/>
    </location>
</feature>
<dbReference type="PANTHER" id="PTHR21678">
    <property type="entry name" value="GROWTH INHIBITION AND DIFFERENTIATION RELATED PROTEIN 88"/>
    <property type="match status" value="1"/>
</dbReference>
<feature type="region of interest" description="Disordered" evidence="1">
    <location>
        <begin position="241"/>
        <end position="290"/>
    </location>
</feature>
<dbReference type="OrthoDB" id="5418203at2759"/>
<name>A0A4D5RBZ4_IXOSC</name>
<evidence type="ECO:0000256" key="1">
    <source>
        <dbReference type="SAM" id="MobiDB-lite"/>
    </source>
</evidence>
<sequence length="830" mass="89259">MTTKRDGTPRRSTASIPAGRSCNAPKQQTTPLPGCLPEPSTDSMGCLGDRSLSKSSQPYTEAAECSSVQKKAAASGQQDVLGGANLSKSLPLGLKQGEHKGDVASKHSSVLEPSRPDSSKHLFGTVEQVQSWNSGVPTPLVSLGGMSSATDVQRVQVKSRSNETMKLPAVSESASSKGLCSAAVQAASEAGEPSKQVVLSKREGSLKDSHAVPLQKKSRSEKLSKIPAVSEGASLKDLHSVAVQTASKAEESLKPPVPSEGEGSSKDIDVVPVQAKSGSDESSNPPVVSENVSLKDVCRAVVQEGLKTEETFTLPILLEVSSSKNNLALPALANSKSDDALKPSAVLEESDSLKDSNCAMIEDKSKPDERLKPPTLSGGPHSLETLPDMPAHAESKNGEVLKSHFASERGDELADFNNLPLEENSRSDKSIKVTMPDVNDSERDIYAVPAQVKLKNDETLTPPVISGKEDTLRDLHAALVQNILETDHTLKPSIVPENASSLKNVPNLPGRARTESDDKVLDLPTGSGCTSQDFHNISEQSVFESDELSISAISEEFNTSEDICAVSEQVVAEVDVSLELPAAAGDACLCEGVKSVPERSESERHETLEPSEVTSTNGSASYSGEQDGQEHDSWDALFDESGECFDPGVLKDITQALGDIKVQYAELDYTKFEPHIPDLSEAEYGHILEIYNFPPEFETKDVVSGLSCSRDQFNIKWVDDTHVLAVFSTPFAATEALSLQTPLMKMRHISEASKQSKLKVKRCAEFLQPFKPRPQTSASVARRLVSGALGLRVQVEPEQRRRELQMLREAKGRRKTVAKQRTDAWNGDVA</sequence>
<dbReference type="Gene3D" id="3.30.70.330">
    <property type="match status" value="1"/>
</dbReference>
<dbReference type="GeneID" id="115316502"/>
<feature type="region of interest" description="Disordered" evidence="1">
    <location>
        <begin position="811"/>
        <end position="830"/>
    </location>
</feature>
<feature type="region of interest" description="Disordered" evidence="1">
    <location>
        <begin position="158"/>
        <end position="229"/>
    </location>
</feature>
<dbReference type="EMBL" id="GHJT01000468">
    <property type="protein sequence ID" value="MOY34439.1"/>
    <property type="molecule type" value="Transcribed_RNA"/>
</dbReference>
<dbReference type="InterPro" id="IPR012677">
    <property type="entry name" value="Nucleotide-bd_a/b_plait_sf"/>
</dbReference>
<feature type="region of interest" description="Disordered" evidence="1">
    <location>
        <begin position="596"/>
        <end position="632"/>
    </location>
</feature>
<dbReference type="PANTHER" id="PTHR21678:SF0">
    <property type="entry name" value="C3H1-TYPE DOMAIN-CONTAINING PROTEIN"/>
    <property type="match status" value="1"/>
</dbReference>
<feature type="non-terminal residue" evidence="2">
    <location>
        <position position="830"/>
    </location>
</feature>
<dbReference type="VEuPathDB" id="VectorBase:ISCP_005503"/>
<feature type="compositionally biased region" description="Basic and acidic residues" evidence="1">
    <location>
        <begin position="200"/>
        <end position="210"/>
    </location>
</feature>
<accession>A0A4D5RBZ4</accession>
<organism evidence="2">
    <name type="scientific">Ixodes scapularis</name>
    <name type="common">Black-legged tick</name>
    <name type="synonym">Deer tick</name>
    <dbReference type="NCBI Taxonomy" id="6945"/>
    <lineage>
        <taxon>Eukaryota</taxon>
        <taxon>Metazoa</taxon>
        <taxon>Ecdysozoa</taxon>
        <taxon>Arthropoda</taxon>
        <taxon>Chelicerata</taxon>
        <taxon>Arachnida</taxon>
        <taxon>Acari</taxon>
        <taxon>Parasitiformes</taxon>
        <taxon>Ixodida</taxon>
        <taxon>Ixodoidea</taxon>
        <taxon>Ixodidae</taxon>
        <taxon>Ixodinae</taxon>
        <taxon>Ixodes</taxon>
    </lineage>
</organism>
<reference evidence="2" key="1">
    <citation type="submission" date="2019-04" db="EMBL/GenBank/DDBJ databases">
        <title>An insight into the mialome of Ixodes scapularis.</title>
        <authorList>
            <person name="Ribeiro J.M."/>
            <person name="Mather T.N."/>
            <person name="Karim S."/>
        </authorList>
    </citation>
    <scope>NUCLEOTIDE SEQUENCE</scope>
</reference>
<feature type="compositionally biased region" description="Polar residues" evidence="1">
    <location>
        <begin position="612"/>
        <end position="626"/>
    </location>
</feature>
<feature type="compositionally biased region" description="Basic and acidic residues" evidence="1">
    <location>
        <begin position="362"/>
        <end position="372"/>
    </location>
</feature>
<dbReference type="RefSeq" id="XP_042143243.1">
    <property type="nucleotide sequence ID" value="XM_042287309.1"/>
</dbReference>